<sequence length="397" mass="44181">MLGGQEATAARSDERRLDGTHVAFVANSCWSIQQYRSGVIRALLARGAKVSIIAPPDRASDSLQALGCEFHPLTLSAKSANPLADWKCFSQLARLYRQQRPDCIFQYTIKPNIYGSLAARLAGIPCIAVTTGLGFVFINDNLVARIGRALYRVALRSTRQVWFLNEDDRREFLIRNLVREQQTFVLPSEGIDLDYYAPGQRPPNEDGTFRFLLIARMLWDKGVGEYVEAARRIRADHPHVRFQLLGPADVANPSAISRAQLLAWQNEGLIEYLGTAPDVRGAIAQADCVVLPSYREGVPRTLLEAASMEKPIVATDVPGCRDVVRDGVTGRLCRARNSDELTATLLELCNSDDETLREMGKAGRQDVAARFGEAQIVDIYLQTINQFMLLKAYWPGR</sequence>
<comment type="caution">
    <text evidence="2">The sequence shown here is derived from an EMBL/GenBank/DDBJ whole genome shotgun (WGS) entry which is preliminary data.</text>
</comment>
<organism evidence="2 3">
    <name type="scientific">Cupriavidus yeoncheonensis</name>
    <dbReference type="NCBI Taxonomy" id="1462994"/>
    <lineage>
        <taxon>Bacteria</taxon>
        <taxon>Pseudomonadati</taxon>
        <taxon>Pseudomonadota</taxon>
        <taxon>Betaproteobacteria</taxon>
        <taxon>Burkholderiales</taxon>
        <taxon>Burkholderiaceae</taxon>
        <taxon>Cupriavidus</taxon>
    </lineage>
</organism>
<dbReference type="PANTHER" id="PTHR12526:SF638">
    <property type="entry name" value="SPORE COAT PROTEIN SA"/>
    <property type="match status" value="1"/>
</dbReference>
<dbReference type="Gene3D" id="3.40.50.2000">
    <property type="entry name" value="Glycogen Phosphorylase B"/>
    <property type="match status" value="2"/>
</dbReference>
<keyword evidence="3" id="KW-1185">Reference proteome</keyword>
<proteinExistence type="predicted"/>
<name>A0A916IPV8_9BURK</name>
<dbReference type="EMBL" id="CAJPUY010000002">
    <property type="protein sequence ID" value="CAG2128491.1"/>
    <property type="molecule type" value="Genomic_DNA"/>
</dbReference>
<dbReference type="GO" id="GO:0102335">
    <property type="term" value="F:N,N'-diacetylbacillosaminyl-diphospho-undecaprenol alpha-1,3-N-acetylgalactosaminyltransferase activity"/>
    <property type="evidence" value="ECO:0007669"/>
    <property type="project" value="UniProtKB-EC"/>
</dbReference>
<feature type="domain" description="Glycosyltransferase subfamily 4-like N-terminal" evidence="1">
    <location>
        <begin position="22"/>
        <end position="163"/>
    </location>
</feature>
<reference evidence="2" key="1">
    <citation type="submission" date="2021-03" db="EMBL/GenBank/DDBJ databases">
        <authorList>
            <person name="Peeters C."/>
        </authorList>
    </citation>
    <scope>NUCLEOTIDE SEQUENCE</scope>
    <source>
        <strain evidence="2">LMG 31506</strain>
    </source>
</reference>
<dbReference type="SUPFAM" id="SSF53756">
    <property type="entry name" value="UDP-Glycosyltransferase/glycogen phosphorylase"/>
    <property type="match status" value="1"/>
</dbReference>
<evidence type="ECO:0000259" key="1">
    <source>
        <dbReference type="Pfam" id="PF13477"/>
    </source>
</evidence>
<keyword evidence="2" id="KW-0328">Glycosyltransferase</keyword>
<keyword evidence="2" id="KW-0808">Transferase</keyword>
<dbReference type="PANTHER" id="PTHR12526">
    <property type="entry name" value="GLYCOSYLTRANSFERASE"/>
    <property type="match status" value="1"/>
</dbReference>
<protein>
    <submittedName>
        <fullName evidence="2">N, N'-diacetylbacillosaminyl-diphospho-undecaprenol alpha-1,3-N-acetylgalactosaminyltransferase</fullName>
        <ecNumber evidence="2">2.4.1.290</ecNumber>
    </submittedName>
</protein>
<evidence type="ECO:0000313" key="3">
    <source>
        <dbReference type="Proteomes" id="UP000672934"/>
    </source>
</evidence>
<dbReference type="CDD" id="cd03808">
    <property type="entry name" value="GT4_CapM-like"/>
    <property type="match status" value="1"/>
</dbReference>
<dbReference type="AlphaFoldDB" id="A0A916IPV8"/>
<evidence type="ECO:0000313" key="2">
    <source>
        <dbReference type="EMBL" id="CAG2128491.1"/>
    </source>
</evidence>
<dbReference type="InterPro" id="IPR028098">
    <property type="entry name" value="Glyco_trans_4-like_N"/>
</dbReference>
<dbReference type="Pfam" id="PF13692">
    <property type="entry name" value="Glyco_trans_1_4"/>
    <property type="match status" value="1"/>
</dbReference>
<dbReference type="Proteomes" id="UP000672934">
    <property type="component" value="Unassembled WGS sequence"/>
</dbReference>
<dbReference type="RefSeq" id="WP_211945517.1">
    <property type="nucleotide sequence ID" value="NZ_CAJPUY010000002.1"/>
</dbReference>
<accession>A0A916IPV8</accession>
<gene>
    <name evidence="2" type="primary">pglA_1</name>
    <name evidence="2" type="ORF">LMG31506_00488</name>
</gene>
<dbReference type="EC" id="2.4.1.290" evidence="2"/>
<dbReference type="Pfam" id="PF13477">
    <property type="entry name" value="Glyco_trans_4_2"/>
    <property type="match status" value="1"/>
</dbReference>